<dbReference type="PANTHER" id="PTHR43284">
    <property type="entry name" value="ASPARAGINE SYNTHETASE (GLUTAMINE-HYDROLYZING)"/>
    <property type="match status" value="1"/>
</dbReference>
<feature type="domain" description="Glutamine amidotransferase type-2" evidence="10">
    <location>
        <begin position="2"/>
        <end position="215"/>
    </location>
</feature>
<evidence type="ECO:0000256" key="4">
    <source>
        <dbReference type="ARBA" id="ARBA00022741"/>
    </source>
</evidence>
<dbReference type="SUPFAM" id="SSF56235">
    <property type="entry name" value="N-terminal nucleophile aminohydrolases (Ntn hydrolases)"/>
    <property type="match status" value="1"/>
</dbReference>
<dbReference type="EC" id="6.3.5.4" evidence="3"/>
<sequence length="626" mass="68888">MCGIAGYAGVDAEFDMRAALAAMRHRGPDAQNEWRSAGLRCPVGLGHVRLSILDLTEAANQPFVSSDGRYVIVFNGEIYNHEYLREQLSANGAAFRTRSDTEVLLEAFRKWGEACLPMLDGMFAFAILDCVEQFLFMARDPFGIKPLYFSVDAANGTLAFASEIRALVALARLTKEPDTDSLAEFLMNGWLYEPATGIRNVQKLAPGECARFSLATKQMTVHRYYDPLILDVQERRREIDELLLESMRLQCLADVPVGLFFSGGLDSSVLAAMAPTGLEALFVDYGIHAGSGDVGYAEAIAGRFGMPMSVVTHTPEVLGADAILAGFEAVAHGTEEPISDYTYLASEEIAHVARRRGFKVMLSGMGGDELFAGYPRHRLVRFSATTRAISPFLKLAAPLLRRQKHFAKKTDRLIGFAEDADFTAAYTRLIGYFSPLEVGRLLGKHDAIAQYQARVEELLQPAVHLSPLKQALYLDRYGFLAHNLTVTDRSSMAHSIEVRVPLITTKLAAAAMALPDAALLSLSQTKRPLRQLLRKRLPKSLVDRPKVGFNPPLDSKIAMLGAALIGETLRTGPLRDHVDLDLCDELITRHFSGQSNESYKLWQLLYLGFWLGAHKAAGVEAEGAYA</sequence>
<evidence type="ECO:0000313" key="12">
    <source>
        <dbReference type="Proteomes" id="UP000295765"/>
    </source>
</evidence>
<dbReference type="Gene3D" id="3.60.20.10">
    <property type="entry name" value="Glutamine Phosphoribosylpyrophosphate, subunit 1, domain 1"/>
    <property type="match status" value="1"/>
</dbReference>
<dbReference type="CDD" id="cd00712">
    <property type="entry name" value="AsnB"/>
    <property type="match status" value="1"/>
</dbReference>
<comment type="similarity">
    <text evidence="2">Belongs to the asparagine synthetase family.</text>
</comment>
<dbReference type="Pfam" id="PF00733">
    <property type="entry name" value="Asn_synthase"/>
    <property type="match status" value="1"/>
</dbReference>
<feature type="binding site" evidence="9">
    <location>
        <position position="287"/>
    </location>
    <ligand>
        <name>ATP</name>
        <dbReference type="ChEBI" id="CHEBI:30616"/>
    </ligand>
</feature>
<evidence type="ECO:0000256" key="6">
    <source>
        <dbReference type="ARBA" id="ARBA00022962"/>
    </source>
</evidence>
<keyword evidence="8" id="KW-0061">Asparagine biosynthesis</keyword>
<keyword evidence="6 8" id="KW-0315">Glutamine amidotransferase</keyword>
<evidence type="ECO:0000313" key="11">
    <source>
        <dbReference type="EMBL" id="TCO80340.1"/>
    </source>
</evidence>
<dbReference type="GO" id="GO:0005524">
    <property type="term" value="F:ATP binding"/>
    <property type="evidence" value="ECO:0007669"/>
    <property type="project" value="UniProtKB-KW"/>
</dbReference>
<comment type="caution">
    <text evidence="11">The sequence shown here is derived from an EMBL/GenBank/DDBJ whole genome shotgun (WGS) entry which is preliminary data.</text>
</comment>
<dbReference type="GO" id="GO:0004066">
    <property type="term" value="F:asparagine synthase (glutamine-hydrolyzing) activity"/>
    <property type="evidence" value="ECO:0007669"/>
    <property type="project" value="UniProtKB-EC"/>
</dbReference>
<dbReference type="OrthoDB" id="9763290at2"/>
<dbReference type="Gene3D" id="3.40.50.620">
    <property type="entry name" value="HUPs"/>
    <property type="match status" value="1"/>
</dbReference>
<dbReference type="EMBL" id="SLWY01000015">
    <property type="protein sequence ID" value="TCO80340.1"/>
    <property type="molecule type" value="Genomic_DNA"/>
</dbReference>
<dbReference type="GO" id="GO:0006529">
    <property type="term" value="P:asparagine biosynthetic process"/>
    <property type="evidence" value="ECO:0007669"/>
    <property type="project" value="UniProtKB-KW"/>
</dbReference>
<evidence type="ECO:0000256" key="7">
    <source>
        <dbReference type="ARBA" id="ARBA00048741"/>
    </source>
</evidence>
<dbReference type="AlphaFoldDB" id="A0A4V2SCR1"/>
<dbReference type="PANTHER" id="PTHR43284:SF1">
    <property type="entry name" value="ASPARAGINE SYNTHETASE"/>
    <property type="match status" value="1"/>
</dbReference>
<gene>
    <name evidence="11" type="ORF">EV699_115118</name>
</gene>
<dbReference type="InterPro" id="IPR051786">
    <property type="entry name" value="ASN_synthetase/amidase"/>
</dbReference>
<feature type="active site" description="For GATase activity" evidence="8">
    <location>
        <position position="2"/>
    </location>
</feature>
<dbReference type="InterPro" id="IPR033738">
    <property type="entry name" value="AsnB_N"/>
</dbReference>
<evidence type="ECO:0000259" key="10">
    <source>
        <dbReference type="PROSITE" id="PS51278"/>
    </source>
</evidence>
<dbReference type="Proteomes" id="UP000295765">
    <property type="component" value="Unassembled WGS sequence"/>
</dbReference>
<dbReference type="PROSITE" id="PS51278">
    <property type="entry name" value="GATASE_TYPE_2"/>
    <property type="match status" value="1"/>
</dbReference>
<evidence type="ECO:0000256" key="3">
    <source>
        <dbReference type="ARBA" id="ARBA00012737"/>
    </source>
</evidence>
<reference evidence="11 12" key="1">
    <citation type="submission" date="2019-03" db="EMBL/GenBank/DDBJ databases">
        <title>Genomic Encyclopedia of Type Strains, Phase IV (KMG-IV): sequencing the most valuable type-strain genomes for metagenomic binning, comparative biology and taxonomic classification.</title>
        <authorList>
            <person name="Goeker M."/>
        </authorList>
    </citation>
    <scope>NUCLEOTIDE SEQUENCE [LARGE SCALE GENOMIC DNA]</scope>
    <source>
        <strain evidence="11 12">DSM 25287</strain>
    </source>
</reference>
<accession>A0A4V2SCR1</accession>
<dbReference type="InterPro" id="IPR017932">
    <property type="entry name" value="GATase_2_dom"/>
</dbReference>
<protein>
    <recommendedName>
        <fullName evidence="3">asparagine synthase (glutamine-hydrolyzing)</fullName>
        <ecNumber evidence="3">6.3.5.4</ecNumber>
    </recommendedName>
</protein>
<dbReference type="SUPFAM" id="SSF52402">
    <property type="entry name" value="Adenine nucleotide alpha hydrolases-like"/>
    <property type="match status" value="1"/>
</dbReference>
<evidence type="ECO:0000256" key="8">
    <source>
        <dbReference type="PIRSR" id="PIRSR001589-1"/>
    </source>
</evidence>
<feature type="binding site" evidence="9">
    <location>
        <begin position="363"/>
        <end position="364"/>
    </location>
    <ligand>
        <name>ATP</name>
        <dbReference type="ChEBI" id="CHEBI:30616"/>
    </ligand>
</feature>
<feature type="binding site" evidence="9">
    <location>
        <position position="100"/>
    </location>
    <ligand>
        <name>L-glutamine</name>
        <dbReference type="ChEBI" id="CHEBI:58359"/>
    </ligand>
</feature>
<evidence type="ECO:0000256" key="5">
    <source>
        <dbReference type="ARBA" id="ARBA00022840"/>
    </source>
</evidence>
<comment type="pathway">
    <text evidence="1">Amino-acid biosynthesis; L-asparagine biosynthesis; L-asparagine from L-aspartate (L-Gln route): step 1/1.</text>
</comment>
<dbReference type="GO" id="GO:0005829">
    <property type="term" value="C:cytosol"/>
    <property type="evidence" value="ECO:0007669"/>
    <property type="project" value="TreeGrafter"/>
</dbReference>
<keyword evidence="4 9" id="KW-0547">Nucleotide-binding</keyword>
<keyword evidence="5 9" id="KW-0067">ATP-binding</keyword>
<comment type="catalytic activity">
    <reaction evidence="7">
        <text>L-aspartate + L-glutamine + ATP + H2O = L-asparagine + L-glutamate + AMP + diphosphate + H(+)</text>
        <dbReference type="Rhea" id="RHEA:12228"/>
        <dbReference type="ChEBI" id="CHEBI:15377"/>
        <dbReference type="ChEBI" id="CHEBI:15378"/>
        <dbReference type="ChEBI" id="CHEBI:29985"/>
        <dbReference type="ChEBI" id="CHEBI:29991"/>
        <dbReference type="ChEBI" id="CHEBI:30616"/>
        <dbReference type="ChEBI" id="CHEBI:33019"/>
        <dbReference type="ChEBI" id="CHEBI:58048"/>
        <dbReference type="ChEBI" id="CHEBI:58359"/>
        <dbReference type="ChEBI" id="CHEBI:456215"/>
        <dbReference type="EC" id="6.3.5.4"/>
    </reaction>
</comment>
<dbReference type="InterPro" id="IPR029055">
    <property type="entry name" value="Ntn_hydrolases_N"/>
</dbReference>
<dbReference type="NCBIfam" id="TIGR01536">
    <property type="entry name" value="asn_synth_AEB"/>
    <property type="match status" value="1"/>
</dbReference>
<evidence type="ECO:0000256" key="1">
    <source>
        <dbReference type="ARBA" id="ARBA00005187"/>
    </source>
</evidence>
<dbReference type="InterPro" id="IPR001962">
    <property type="entry name" value="Asn_synthase"/>
</dbReference>
<dbReference type="InterPro" id="IPR014729">
    <property type="entry name" value="Rossmann-like_a/b/a_fold"/>
</dbReference>
<organism evidence="11 12">
    <name type="scientific">Plasticicumulans lactativorans</name>
    <dbReference type="NCBI Taxonomy" id="1133106"/>
    <lineage>
        <taxon>Bacteria</taxon>
        <taxon>Pseudomonadati</taxon>
        <taxon>Pseudomonadota</taxon>
        <taxon>Gammaproteobacteria</taxon>
        <taxon>Candidatus Competibacteraceae</taxon>
        <taxon>Plasticicumulans</taxon>
    </lineage>
</organism>
<keyword evidence="8" id="KW-0028">Amino-acid biosynthesis</keyword>
<proteinExistence type="inferred from homology"/>
<dbReference type="CDD" id="cd01991">
    <property type="entry name" value="Asn_synthase_B_C"/>
    <property type="match status" value="1"/>
</dbReference>
<dbReference type="Pfam" id="PF13522">
    <property type="entry name" value="GATase_6"/>
    <property type="match status" value="1"/>
</dbReference>
<evidence type="ECO:0000256" key="2">
    <source>
        <dbReference type="ARBA" id="ARBA00005752"/>
    </source>
</evidence>
<name>A0A4V2SCR1_9GAMM</name>
<dbReference type="InterPro" id="IPR006426">
    <property type="entry name" value="Asn_synth_AEB"/>
</dbReference>
<dbReference type="RefSeq" id="WP_132543979.1">
    <property type="nucleotide sequence ID" value="NZ_SLWY01000015.1"/>
</dbReference>
<evidence type="ECO:0000256" key="9">
    <source>
        <dbReference type="PIRSR" id="PIRSR001589-2"/>
    </source>
</evidence>
<keyword evidence="12" id="KW-1185">Reference proteome</keyword>
<dbReference type="PIRSF" id="PIRSF001589">
    <property type="entry name" value="Asn_synthetase_glu-h"/>
    <property type="match status" value="1"/>
</dbReference>